<dbReference type="PANTHER" id="PTHR39441:SF1">
    <property type="entry name" value="DUF2252 DOMAIN-CONTAINING PROTEIN"/>
    <property type="match status" value="1"/>
</dbReference>
<dbReference type="EMBL" id="JAAXLS010000002">
    <property type="protein sequence ID" value="NKQ52334.1"/>
    <property type="molecule type" value="Genomic_DNA"/>
</dbReference>
<dbReference type="PANTHER" id="PTHR39441">
    <property type="entry name" value="DUF2252 DOMAIN-CONTAINING PROTEIN"/>
    <property type="match status" value="1"/>
</dbReference>
<dbReference type="Proteomes" id="UP000715441">
    <property type="component" value="Unassembled WGS sequence"/>
</dbReference>
<keyword evidence="3" id="KW-1185">Reference proteome</keyword>
<accession>A0ABX1IYD1</accession>
<gene>
    <name evidence="2" type="ORF">HFP15_05515</name>
</gene>
<evidence type="ECO:0000256" key="1">
    <source>
        <dbReference type="SAM" id="MobiDB-lite"/>
    </source>
</evidence>
<organism evidence="2 3">
    <name type="scientific">Amycolatopsis acididurans</name>
    <dbReference type="NCBI Taxonomy" id="2724524"/>
    <lineage>
        <taxon>Bacteria</taxon>
        <taxon>Bacillati</taxon>
        <taxon>Actinomycetota</taxon>
        <taxon>Actinomycetes</taxon>
        <taxon>Pseudonocardiales</taxon>
        <taxon>Pseudonocardiaceae</taxon>
        <taxon>Amycolatopsis</taxon>
    </lineage>
</organism>
<evidence type="ECO:0000313" key="3">
    <source>
        <dbReference type="Proteomes" id="UP000715441"/>
    </source>
</evidence>
<dbReference type="RefSeq" id="WP_168512091.1">
    <property type="nucleotide sequence ID" value="NZ_JAAXLS010000002.1"/>
</dbReference>
<reference evidence="2 3" key="1">
    <citation type="submission" date="2020-04" db="EMBL/GenBank/DDBJ databases">
        <title>Novel species.</title>
        <authorList>
            <person name="Teo W.F.A."/>
            <person name="Lipun K."/>
            <person name="Srisuk N."/>
            <person name="Duangmal K."/>
        </authorList>
    </citation>
    <scope>NUCLEOTIDE SEQUENCE [LARGE SCALE GENOMIC DNA]</scope>
    <source>
        <strain evidence="2 3">K13G38</strain>
    </source>
</reference>
<sequence>MAVSTIDSAPVEGAGLTRDERAARGKAARTAVPRSSHADFERPAGCPAPLDLLAQQDSARVPELVPLRYGRMAVSAFTYFRGAALPMTADLANTPRTGFTGQICGDAHLLNFGLFSSPERRLVFDINDFDETLPGPWEWDVKRLGASVEIAGRDNGFTPRQRRDTVLAAIGEYRRAMRVFARSTALEVWYTHADAESVRAVYTQTLDAARRRKLDRTLAKARARDNLGALNRFTEMVDGRPRIASDPPRIVRIAELAEIGQPPDEVLGRLQVILRAYRDMLEPERRALLDRYSVADIARKVVGVGSVGTRCWMVLLLGNDDRDPLFLQAKEANSSVLEGFAGPSRYGNAGRRVVVGQRLMQTVSDVFLGWVRVQGFDGRPRDFYLRQLRDGKGSAAVETMDVTAMLAYGRLCGWTLARAHARTADPIALAAYLGAGAVFEEAIADFAVAYADQNERDYGDLLAAIAAGRVVAGADR</sequence>
<feature type="region of interest" description="Disordered" evidence="1">
    <location>
        <begin position="1"/>
        <end position="42"/>
    </location>
</feature>
<evidence type="ECO:0000313" key="2">
    <source>
        <dbReference type="EMBL" id="NKQ52334.1"/>
    </source>
</evidence>
<proteinExistence type="predicted"/>
<protein>
    <submittedName>
        <fullName evidence="2">DUF2252 domain-containing protein</fullName>
    </submittedName>
</protein>
<dbReference type="InterPro" id="IPR018721">
    <property type="entry name" value="DUF2252"/>
</dbReference>
<comment type="caution">
    <text evidence="2">The sequence shown here is derived from an EMBL/GenBank/DDBJ whole genome shotgun (WGS) entry which is preliminary data.</text>
</comment>
<dbReference type="Pfam" id="PF10009">
    <property type="entry name" value="DUF2252"/>
    <property type="match status" value="1"/>
</dbReference>
<name>A0ABX1IYD1_9PSEU</name>